<dbReference type="EMBL" id="SJPY01000001">
    <property type="protein sequence ID" value="TWU45700.1"/>
    <property type="molecule type" value="Genomic_DNA"/>
</dbReference>
<sequence>MVRFEVHPNQRSELPVIACEAPIHDIRRVRSSSGIATKRFVILTKVHWLDATWEVDLTLADRSLMGFRMLIGREAVRGRVLVDPSQSYIGGRPRKKKKKN</sequence>
<keyword evidence="3" id="KW-1185">Reference proteome</keyword>
<name>A0A5C6EAF6_9BACT</name>
<protein>
    <recommendedName>
        <fullName evidence="1">Retropepsin-like aspartic endopeptidase domain-containing protein</fullName>
    </recommendedName>
</protein>
<evidence type="ECO:0000313" key="2">
    <source>
        <dbReference type="EMBL" id="TWU45700.1"/>
    </source>
</evidence>
<dbReference type="PANTHER" id="PTHR38037">
    <property type="entry name" value="ZN_PROTEASE DOMAIN-CONTAINING PROTEIN"/>
    <property type="match status" value="1"/>
</dbReference>
<comment type="caution">
    <text evidence="2">The sequence shown here is derived from an EMBL/GenBank/DDBJ whole genome shotgun (WGS) entry which is preliminary data.</text>
</comment>
<reference evidence="2 3" key="1">
    <citation type="submission" date="2019-02" db="EMBL/GenBank/DDBJ databases">
        <title>Deep-cultivation of Planctomycetes and their phenomic and genomic characterization uncovers novel biology.</title>
        <authorList>
            <person name="Wiegand S."/>
            <person name="Jogler M."/>
            <person name="Boedeker C."/>
            <person name="Pinto D."/>
            <person name="Vollmers J."/>
            <person name="Rivas-Marin E."/>
            <person name="Kohn T."/>
            <person name="Peeters S.H."/>
            <person name="Heuer A."/>
            <person name="Rast P."/>
            <person name="Oberbeckmann S."/>
            <person name="Bunk B."/>
            <person name="Jeske O."/>
            <person name="Meyerdierks A."/>
            <person name="Storesund J.E."/>
            <person name="Kallscheuer N."/>
            <person name="Luecker S."/>
            <person name="Lage O.M."/>
            <person name="Pohl T."/>
            <person name="Merkel B.J."/>
            <person name="Hornburger P."/>
            <person name="Mueller R.-W."/>
            <person name="Bruemmer F."/>
            <person name="Labrenz M."/>
            <person name="Spormann A.M."/>
            <person name="Op Den Camp H."/>
            <person name="Overmann J."/>
            <person name="Amann R."/>
            <person name="Jetten M.S.M."/>
            <person name="Mascher T."/>
            <person name="Medema M.H."/>
            <person name="Devos D.P."/>
            <person name="Kaster A.-K."/>
            <person name="Ovreas L."/>
            <person name="Rohde M."/>
            <person name="Galperin M.Y."/>
            <person name="Jogler C."/>
        </authorList>
    </citation>
    <scope>NUCLEOTIDE SEQUENCE [LARGE SCALE GENOMIC DNA]</scope>
    <source>
        <strain evidence="2 3">Q31b</strain>
    </source>
</reference>
<evidence type="ECO:0000313" key="3">
    <source>
        <dbReference type="Proteomes" id="UP000315471"/>
    </source>
</evidence>
<dbReference type="InterPro" id="IPR008503">
    <property type="entry name" value="Asp_endopeptidase"/>
</dbReference>
<accession>A0A5C6EAF6</accession>
<dbReference type="PANTHER" id="PTHR38037:SF1">
    <property type="entry name" value="ATP-DEPENDENT ZINC PROTEASE DOMAIN-CONTAINING PROTEIN-RELATED"/>
    <property type="match status" value="1"/>
</dbReference>
<dbReference type="Pfam" id="PF05618">
    <property type="entry name" value="Zn_protease"/>
    <property type="match status" value="1"/>
</dbReference>
<dbReference type="AlphaFoldDB" id="A0A5C6EAF6"/>
<feature type="domain" description="Retropepsin-like aspartic endopeptidase" evidence="1">
    <location>
        <begin position="2"/>
        <end position="92"/>
    </location>
</feature>
<dbReference type="Proteomes" id="UP000315471">
    <property type="component" value="Unassembled WGS sequence"/>
</dbReference>
<dbReference type="InterPro" id="IPR021109">
    <property type="entry name" value="Peptidase_aspartic_dom_sf"/>
</dbReference>
<dbReference type="SUPFAM" id="SSF50630">
    <property type="entry name" value="Acid proteases"/>
    <property type="match status" value="1"/>
</dbReference>
<organism evidence="2 3">
    <name type="scientific">Novipirellula aureliae</name>
    <dbReference type="NCBI Taxonomy" id="2527966"/>
    <lineage>
        <taxon>Bacteria</taxon>
        <taxon>Pseudomonadati</taxon>
        <taxon>Planctomycetota</taxon>
        <taxon>Planctomycetia</taxon>
        <taxon>Pirellulales</taxon>
        <taxon>Pirellulaceae</taxon>
        <taxon>Novipirellula</taxon>
    </lineage>
</organism>
<proteinExistence type="predicted"/>
<evidence type="ECO:0000259" key="1">
    <source>
        <dbReference type="Pfam" id="PF05618"/>
    </source>
</evidence>
<dbReference type="Gene3D" id="2.40.70.10">
    <property type="entry name" value="Acid Proteases"/>
    <property type="match status" value="1"/>
</dbReference>
<gene>
    <name evidence="2" type="ORF">Q31b_08760</name>
</gene>